<dbReference type="Gene3D" id="2.30.40.10">
    <property type="entry name" value="Urease, subunit C, domain 1"/>
    <property type="match status" value="1"/>
</dbReference>
<dbReference type="GO" id="GO:0046872">
    <property type="term" value="F:metal ion binding"/>
    <property type="evidence" value="ECO:0007669"/>
    <property type="project" value="UniProtKB-KW"/>
</dbReference>
<evidence type="ECO:0000256" key="1">
    <source>
        <dbReference type="ARBA" id="ARBA00022723"/>
    </source>
</evidence>
<evidence type="ECO:0000256" key="2">
    <source>
        <dbReference type="ARBA" id="ARBA00022801"/>
    </source>
</evidence>
<dbReference type="InterPro" id="IPR011059">
    <property type="entry name" value="Metal-dep_hydrolase_composite"/>
</dbReference>
<feature type="domain" description="Amidohydrolase-related" evidence="4">
    <location>
        <begin position="61"/>
        <end position="398"/>
    </location>
</feature>
<evidence type="ECO:0000313" key="5">
    <source>
        <dbReference type="EMBL" id="AEW97145.1"/>
    </source>
</evidence>
<dbReference type="OrthoDB" id="3189065at2"/>
<dbReference type="PANTHER" id="PTHR43794">
    <property type="entry name" value="AMINOHYDROLASE SSNA-RELATED"/>
    <property type="match status" value="1"/>
</dbReference>
<keyword evidence="2 5" id="KW-0378">Hydrolase</keyword>
<accession>G8WV61</accession>
<dbReference type="InterPro" id="IPR006680">
    <property type="entry name" value="Amidohydro-rel"/>
</dbReference>
<keyword evidence="1" id="KW-0479">Metal-binding</keyword>
<dbReference type="KEGG" id="scy:SCATT_47740"/>
<evidence type="ECO:0000259" key="4">
    <source>
        <dbReference type="Pfam" id="PF01979"/>
    </source>
</evidence>
<dbReference type="Gene3D" id="3.20.20.140">
    <property type="entry name" value="Metal-dependent hydrolases"/>
    <property type="match status" value="1"/>
</dbReference>
<dbReference type="GO" id="GO:0019239">
    <property type="term" value="F:deaminase activity"/>
    <property type="evidence" value="ECO:0007669"/>
    <property type="project" value="UniProtKB-ARBA"/>
</dbReference>
<accession>F8JXP2</accession>
<proteinExistence type="predicted"/>
<dbReference type="NCBIfam" id="NF006055">
    <property type="entry name" value="PRK08203.1"/>
    <property type="match status" value="1"/>
</dbReference>
<protein>
    <submittedName>
        <fullName evidence="5">Hydroxydechloroatrazine ethylaminohydrolase</fullName>
    </submittedName>
</protein>
<dbReference type="InterPro" id="IPR032466">
    <property type="entry name" value="Metal_Hydrolase"/>
</dbReference>
<dbReference type="eggNOG" id="COG0402">
    <property type="taxonomic scope" value="Bacteria"/>
</dbReference>
<name>F8JXP2_STREN</name>
<organism evidence="5 6">
    <name type="scientific">Streptantibioticus cattleyicolor (strain ATCC 35852 / DSM 46488 / JCM 4925 / NBRC 14057 / NRRL 8057)</name>
    <name type="common">Streptomyces cattleya</name>
    <dbReference type="NCBI Taxonomy" id="1003195"/>
    <lineage>
        <taxon>Bacteria</taxon>
        <taxon>Bacillati</taxon>
        <taxon>Actinomycetota</taxon>
        <taxon>Actinomycetes</taxon>
        <taxon>Kitasatosporales</taxon>
        <taxon>Streptomycetaceae</taxon>
        <taxon>Streptantibioticus</taxon>
    </lineage>
</organism>
<dbReference type="AlphaFoldDB" id="F8JXP2"/>
<reference evidence="6" key="1">
    <citation type="submission" date="2011-12" db="EMBL/GenBank/DDBJ databases">
        <title>Complete genome sequence of Streptomyces cattleya strain DSM 46488.</title>
        <authorList>
            <person name="Ou H.-Y."/>
            <person name="Li P."/>
            <person name="Zhao C."/>
            <person name="O'Hagan D."/>
            <person name="Deng Z."/>
        </authorList>
    </citation>
    <scope>NUCLEOTIDE SEQUENCE [LARGE SCALE GENOMIC DNA]</scope>
    <source>
        <strain evidence="6">ATCC 35852 / DSM 46488 / JCM 4925 / NBRC 14057 / NRRL 8057</strain>
    </source>
</reference>
<dbReference type="KEGG" id="sct:SCAT_4780"/>
<dbReference type="PATRIC" id="fig|1003195.11.peg.6213"/>
<dbReference type="SUPFAM" id="SSF51556">
    <property type="entry name" value="Metallo-dependent hydrolases"/>
    <property type="match status" value="1"/>
</dbReference>
<keyword evidence="6" id="KW-1185">Reference proteome</keyword>
<dbReference type="STRING" id="1003195.SCATT_47740"/>
<keyword evidence="3" id="KW-0862">Zinc</keyword>
<dbReference type="HOGENOM" id="CLU_012358_2_3_11"/>
<evidence type="ECO:0000256" key="3">
    <source>
        <dbReference type="ARBA" id="ARBA00022833"/>
    </source>
</evidence>
<dbReference type="Proteomes" id="UP000007842">
    <property type="component" value="Chromosome"/>
</dbReference>
<dbReference type="RefSeq" id="WP_014145484.1">
    <property type="nucleotide sequence ID" value="NC_016111.1"/>
</dbReference>
<dbReference type="EMBL" id="CP003219">
    <property type="protein sequence ID" value="AEW97145.1"/>
    <property type="molecule type" value="Genomic_DNA"/>
</dbReference>
<evidence type="ECO:0000313" key="6">
    <source>
        <dbReference type="Proteomes" id="UP000007842"/>
    </source>
</evidence>
<dbReference type="CDD" id="cd01298">
    <property type="entry name" value="ATZ_TRZ_like"/>
    <property type="match status" value="1"/>
</dbReference>
<dbReference type="GO" id="GO:0016814">
    <property type="term" value="F:hydrolase activity, acting on carbon-nitrogen (but not peptide) bonds, in cyclic amidines"/>
    <property type="evidence" value="ECO:0007669"/>
    <property type="project" value="UniProtKB-ARBA"/>
</dbReference>
<dbReference type="InterPro" id="IPR050287">
    <property type="entry name" value="MTA/SAH_deaminase"/>
</dbReference>
<gene>
    <name evidence="5" type="ordered locus">SCATT_47740</name>
</gene>
<dbReference type="FunFam" id="3.20.20.140:FF:000014">
    <property type="entry name" value="5-methylthioadenosine/S-adenosylhomocysteine deaminase"/>
    <property type="match status" value="1"/>
</dbReference>
<dbReference type="SUPFAM" id="SSF51338">
    <property type="entry name" value="Composite domain of metallo-dependent hydrolases"/>
    <property type="match status" value="2"/>
</dbReference>
<sequence length="459" mass="48520">MAAPRIVIENCAIATVDATDTEYASGHVVIAGNRIESVGAGPAPAGLTDVVRRIDAAGHLLTPGLVNTHHHFYQWITRGLAQDCNLFDWLVTLYPVWARIDEEMVYAAAQGSLAALALSGVTTAMDHHYVFPRGCGDLLGAEIRAAAEMGVRFSPTRGSMDRGESDGGLPPDFAVESTEDALAATEEAVDRWHDPSFDSMLRIGVAPCSPFSVTTDLLREAAVLARRKGVRLHTHGSETVEEEKFCHELFGMGPTDYLESTGWLGPDVWMAHCVHMNDSDITKFGETGTGVAHCPSSNARLAAGIARVPDMIAAGVPVGLGVDGTASNESGELGTELRNALLINRLGPHRQHALDVRGALRLGTMGGARVLGRDREIGSVEPGKLADLALWKVDGFLHSSIADPVAALVLGAAAPLTLLLVNGEPVVEGGHLVNVDEDAVARTTRVQARRLARIAGVAG</sequence>
<dbReference type="Pfam" id="PF01979">
    <property type="entry name" value="Amidohydro_1"/>
    <property type="match status" value="1"/>
</dbReference>
<dbReference type="PANTHER" id="PTHR43794:SF11">
    <property type="entry name" value="AMIDOHYDROLASE-RELATED DOMAIN-CONTAINING PROTEIN"/>
    <property type="match status" value="1"/>
</dbReference>